<name>A0A930VR09_9ACTN</name>
<dbReference type="Pfam" id="PF02720">
    <property type="entry name" value="DUF222"/>
    <property type="match status" value="1"/>
</dbReference>
<feature type="domain" description="HNH nuclease" evidence="1">
    <location>
        <begin position="355"/>
        <end position="405"/>
    </location>
</feature>
<dbReference type="InterPro" id="IPR003870">
    <property type="entry name" value="DUF222"/>
</dbReference>
<dbReference type="EMBL" id="JADKPO010000023">
    <property type="protein sequence ID" value="MBF4769295.1"/>
    <property type="molecule type" value="Genomic_DNA"/>
</dbReference>
<sequence length="458" mass="48901">MFETFSGSDPLTATSVTAAARALSASLQSPSGLDDAGRIDAIRALEQLVCVATAAQAALTAEFDDSQRAAQDAVGVPLAQQGRGVAAQVALARRESHHRGQRHVGLAKVVVSELPSTWEAWRAGRITEWRATLVARETACLTREDRLAVDAQVCGDLDKVVAMGDRELVVACQQTAYRLDPEFFVTRRRRAESDRTITLRPAPDAMVWLTALLPARDGMAAHAALSRAADSARAMGDPRSRGQVMADALVTSVVDAAVRVPDAQATGETSSDAVAPAAGVGVSLGLVMTDAALLGSSDEPAHMEGYGPVPAELARELVARACDRDERIWLRRLYTHPTSGELVAMESRARLFRGSLARFIHLRDQICRTPWCDAPIRHTDHLRGASSGGDTDAVNGQGLCEACNYAKQAAGWRARPSRAGGRHAVETATPTGHTYRSVPPALVMIRETRARIDLVLAG</sequence>
<evidence type="ECO:0000259" key="1">
    <source>
        <dbReference type="SMART" id="SM00507"/>
    </source>
</evidence>
<gene>
    <name evidence="2" type="ORF">ISU10_16125</name>
</gene>
<evidence type="ECO:0000313" key="3">
    <source>
        <dbReference type="Proteomes" id="UP000660668"/>
    </source>
</evidence>
<dbReference type="AlphaFoldDB" id="A0A930VR09"/>
<dbReference type="InterPro" id="IPR003615">
    <property type="entry name" value="HNH_nuc"/>
</dbReference>
<organism evidence="2 3">
    <name type="scientific">Nocardioides agariphilus</name>
    <dbReference type="NCBI Taxonomy" id="433664"/>
    <lineage>
        <taxon>Bacteria</taxon>
        <taxon>Bacillati</taxon>
        <taxon>Actinomycetota</taxon>
        <taxon>Actinomycetes</taxon>
        <taxon>Propionibacteriales</taxon>
        <taxon>Nocardioidaceae</taxon>
        <taxon>Nocardioides</taxon>
    </lineage>
</organism>
<proteinExistence type="predicted"/>
<keyword evidence="3" id="KW-1185">Reference proteome</keyword>
<comment type="caution">
    <text evidence="2">The sequence shown here is derived from an EMBL/GenBank/DDBJ whole genome shotgun (WGS) entry which is preliminary data.</text>
</comment>
<dbReference type="Proteomes" id="UP000660668">
    <property type="component" value="Unassembled WGS sequence"/>
</dbReference>
<accession>A0A930VR09</accession>
<dbReference type="RefSeq" id="WP_194697439.1">
    <property type="nucleotide sequence ID" value="NZ_JADKPO010000023.1"/>
</dbReference>
<evidence type="ECO:0000313" key="2">
    <source>
        <dbReference type="EMBL" id="MBF4769295.1"/>
    </source>
</evidence>
<protein>
    <submittedName>
        <fullName evidence="2">DUF222 domain-containing protein</fullName>
    </submittedName>
</protein>
<reference evidence="2" key="1">
    <citation type="submission" date="2020-11" db="EMBL/GenBank/DDBJ databases">
        <title>Nocardioides cynanchi sp. nov., isolated from soil of rhizosphere of Cynanchum wilfordii.</title>
        <authorList>
            <person name="Lee J.-S."/>
            <person name="Suh M.K."/>
            <person name="Kim J.-S."/>
        </authorList>
    </citation>
    <scope>NUCLEOTIDE SEQUENCE</scope>
    <source>
        <strain evidence="2">KCTC 19276</strain>
    </source>
</reference>
<dbReference type="SMART" id="SM00507">
    <property type="entry name" value="HNHc"/>
    <property type="match status" value="1"/>
</dbReference>